<dbReference type="InterPro" id="IPR023034">
    <property type="entry name" value="PPIase_SurA"/>
</dbReference>
<evidence type="ECO:0000256" key="3">
    <source>
        <dbReference type="ARBA" id="ARBA00022764"/>
    </source>
</evidence>
<dbReference type="PROSITE" id="PS50198">
    <property type="entry name" value="PPIC_PPIASE_2"/>
    <property type="match status" value="2"/>
</dbReference>
<dbReference type="HAMAP" id="MF_01183">
    <property type="entry name" value="Chaperone_SurA"/>
    <property type="match status" value="1"/>
</dbReference>
<keyword evidence="4" id="KW-0697">Rotamase</keyword>
<dbReference type="EMBL" id="UOFE01000013">
    <property type="protein sequence ID" value="VAW51188.1"/>
    <property type="molecule type" value="Genomic_DNA"/>
</dbReference>
<dbReference type="GO" id="GO:0050821">
    <property type="term" value="P:protein stabilization"/>
    <property type="evidence" value="ECO:0007669"/>
    <property type="project" value="InterPro"/>
</dbReference>
<dbReference type="SUPFAM" id="SSF54534">
    <property type="entry name" value="FKBP-like"/>
    <property type="match status" value="2"/>
</dbReference>
<evidence type="ECO:0000256" key="5">
    <source>
        <dbReference type="ARBA" id="ARBA00023186"/>
    </source>
</evidence>
<dbReference type="PROSITE" id="PS01096">
    <property type="entry name" value="PPIC_PPIASE_1"/>
    <property type="match status" value="1"/>
</dbReference>
<dbReference type="GO" id="GO:0003755">
    <property type="term" value="F:peptidyl-prolyl cis-trans isomerase activity"/>
    <property type="evidence" value="ECO:0007669"/>
    <property type="project" value="UniProtKB-KW"/>
</dbReference>
<sequence length="435" mass="49179">MNIPHLSKAIILTSISFVTILGLPTSAIHAALKPLDHIVVVVNEGVITNSMLSNRIQDFRKQLALSQLSRIDPETLKKQVLEKVIRDTIQLQKAKQFGITVDDLMLNRMLEQLAKSNSMSLDVFRQTIETEGLNFTRFREQTRNELIIKQLQQRLVANKISVSDQEVQQYITLNEISDSSKTTYHLRHILIATPESAKPDDIQEAKMKADTAYRKIEAGSQFQDIAIKVSSGRNALQGGDLGERKASELPQLFVDAVKDLKPGESSQPVKSASGFHLLQLVSSSNDEAMIEQVHARHILIRPSSEVSDEQARKTLVELKQKIEKGEKFSMLASQFSEDPVSKTQGGDLGWAGPGDFVGIFENVAHSLEIGQISEPFKSQFGWHILEVLEHRDHDMAKTNKENQARNAIRKRKIDEELRLWLRRIRDEAYVEYIEN</sequence>
<dbReference type="GO" id="GO:0043165">
    <property type="term" value="P:Gram-negative-bacterium-type cell outer membrane assembly"/>
    <property type="evidence" value="ECO:0007669"/>
    <property type="project" value="InterPro"/>
</dbReference>
<dbReference type="PANTHER" id="PTHR47637:SF1">
    <property type="entry name" value="CHAPERONE SURA"/>
    <property type="match status" value="1"/>
</dbReference>
<dbReference type="InterPro" id="IPR050280">
    <property type="entry name" value="OMP_Chaperone_SurA"/>
</dbReference>
<dbReference type="InterPro" id="IPR023058">
    <property type="entry name" value="PPIase_PpiC_CS"/>
</dbReference>
<evidence type="ECO:0000256" key="2">
    <source>
        <dbReference type="ARBA" id="ARBA00022737"/>
    </source>
</evidence>
<gene>
    <name evidence="8" type="ORF">MNBD_GAMMA05-1042</name>
</gene>
<dbReference type="AlphaFoldDB" id="A0A3B0W5I7"/>
<dbReference type="InterPro" id="IPR046357">
    <property type="entry name" value="PPIase_dom_sf"/>
</dbReference>
<keyword evidence="1" id="KW-0732">Signal</keyword>
<dbReference type="Pfam" id="PF13616">
    <property type="entry name" value="Rotamase_3"/>
    <property type="match status" value="1"/>
</dbReference>
<keyword evidence="6 8" id="KW-0413">Isomerase</keyword>
<dbReference type="InterPro" id="IPR015391">
    <property type="entry name" value="SurA_N"/>
</dbReference>
<dbReference type="GO" id="GO:0030288">
    <property type="term" value="C:outer membrane-bounded periplasmic space"/>
    <property type="evidence" value="ECO:0007669"/>
    <property type="project" value="InterPro"/>
</dbReference>
<evidence type="ECO:0000256" key="4">
    <source>
        <dbReference type="ARBA" id="ARBA00023110"/>
    </source>
</evidence>
<dbReference type="SUPFAM" id="SSF109998">
    <property type="entry name" value="Triger factor/SurA peptide-binding domain-like"/>
    <property type="match status" value="1"/>
</dbReference>
<dbReference type="Pfam" id="PF09312">
    <property type="entry name" value="SurA_N"/>
    <property type="match status" value="1"/>
</dbReference>
<name>A0A3B0W5I7_9ZZZZ</name>
<dbReference type="Gene3D" id="3.10.50.40">
    <property type="match status" value="2"/>
</dbReference>
<dbReference type="GO" id="GO:0006457">
    <property type="term" value="P:protein folding"/>
    <property type="evidence" value="ECO:0007669"/>
    <property type="project" value="InterPro"/>
</dbReference>
<keyword evidence="3" id="KW-0574">Periplasm</keyword>
<dbReference type="GO" id="GO:0051082">
    <property type="term" value="F:unfolded protein binding"/>
    <property type="evidence" value="ECO:0007669"/>
    <property type="project" value="InterPro"/>
</dbReference>
<dbReference type="EC" id="5.2.1.8" evidence="8"/>
<keyword evidence="2" id="KW-0677">Repeat</keyword>
<organism evidence="8">
    <name type="scientific">hydrothermal vent metagenome</name>
    <dbReference type="NCBI Taxonomy" id="652676"/>
    <lineage>
        <taxon>unclassified sequences</taxon>
        <taxon>metagenomes</taxon>
        <taxon>ecological metagenomes</taxon>
    </lineage>
</organism>
<dbReference type="InterPro" id="IPR027304">
    <property type="entry name" value="Trigger_fact/SurA_dom_sf"/>
</dbReference>
<proteinExistence type="inferred from homology"/>
<dbReference type="PANTHER" id="PTHR47637">
    <property type="entry name" value="CHAPERONE SURA"/>
    <property type="match status" value="1"/>
</dbReference>
<keyword evidence="5" id="KW-0143">Chaperone</keyword>
<feature type="domain" description="PpiC" evidence="7">
    <location>
        <begin position="290"/>
        <end position="389"/>
    </location>
</feature>
<protein>
    <submittedName>
        <fullName evidence="8">Periplasmic chaperone and peptidyl-prolyl cis-trans isomerase of outer membrane proteins SurA</fullName>
        <ecNumber evidence="8">5.2.1.8</ecNumber>
    </submittedName>
</protein>
<evidence type="ECO:0000259" key="7">
    <source>
        <dbReference type="PROSITE" id="PS50198"/>
    </source>
</evidence>
<dbReference type="GO" id="GO:0042277">
    <property type="term" value="F:peptide binding"/>
    <property type="evidence" value="ECO:0007669"/>
    <property type="project" value="InterPro"/>
</dbReference>
<dbReference type="InterPro" id="IPR000297">
    <property type="entry name" value="PPIase_PpiC"/>
</dbReference>
<evidence type="ECO:0000256" key="1">
    <source>
        <dbReference type="ARBA" id="ARBA00022729"/>
    </source>
</evidence>
<accession>A0A3B0W5I7</accession>
<evidence type="ECO:0000256" key="6">
    <source>
        <dbReference type="ARBA" id="ARBA00023235"/>
    </source>
</evidence>
<evidence type="ECO:0000313" key="8">
    <source>
        <dbReference type="EMBL" id="VAW51188.1"/>
    </source>
</evidence>
<reference evidence="8" key="1">
    <citation type="submission" date="2018-06" db="EMBL/GenBank/DDBJ databases">
        <authorList>
            <person name="Zhirakovskaya E."/>
        </authorList>
    </citation>
    <scope>NUCLEOTIDE SEQUENCE</scope>
</reference>
<feature type="domain" description="PpiC" evidence="7">
    <location>
        <begin position="181"/>
        <end position="282"/>
    </location>
</feature>
<dbReference type="Gene3D" id="1.10.4030.10">
    <property type="entry name" value="Porin chaperone SurA, peptide-binding domain"/>
    <property type="match status" value="1"/>
</dbReference>